<protein>
    <recommendedName>
        <fullName evidence="2">histidine kinase</fullName>
        <ecNumber evidence="2">2.7.13.3</ecNumber>
    </recommendedName>
</protein>
<feature type="region of interest" description="Disordered" evidence="7">
    <location>
        <begin position="613"/>
        <end position="633"/>
    </location>
</feature>
<dbReference type="InterPro" id="IPR001610">
    <property type="entry name" value="PAC"/>
</dbReference>
<dbReference type="SUPFAM" id="SSF55781">
    <property type="entry name" value="GAF domain-like"/>
    <property type="match status" value="2"/>
</dbReference>
<dbReference type="InterPro" id="IPR000700">
    <property type="entry name" value="PAS-assoc_C"/>
</dbReference>
<evidence type="ECO:0000256" key="1">
    <source>
        <dbReference type="ARBA" id="ARBA00000085"/>
    </source>
</evidence>
<evidence type="ECO:0000313" key="11">
    <source>
        <dbReference type="EMBL" id="OVE83419.1"/>
    </source>
</evidence>
<dbReference type="PROSITE" id="PS50113">
    <property type="entry name" value="PAC"/>
    <property type="match status" value="3"/>
</dbReference>
<dbReference type="PRINTS" id="PR00344">
    <property type="entry name" value="BCTRLSENSOR"/>
</dbReference>
<dbReference type="InterPro" id="IPR052162">
    <property type="entry name" value="Sensor_kinase/Photoreceptor"/>
</dbReference>
<feature type="domain" description="PAC" evidence="10">
    <location>
        <begin position="241"/>
        <end position="296"/>
    </location>
</feature>
<dbReference type="NCBIfam" id="TIGR00229">
    <property type="entry name" value="sensory_box"/>
    <property type="match status" value="3"/>
</dbReference>
<feature type="domain" description="PAC" evidence="10">
    <location>
        <begin position="371"/>
        <end position="423"/>
    </location>
</feature>
<dbReference type="PANTHER" id="PTHR43304">
    <property type="entry name" value="PHYTOCHROME-LIKE PROTEIN CPH1"/>
    <property type="match status" value="1"/>
</dbReference>
<dbReference type="EC" id="2.7.13.3" evidence="2"/>
<comment type="caution">
    <text evidence="11">The sequence shown here is derived from an EMBL/GenBank/DDBJ whole genome shotgun (WGS) entry which is preliminary data.</text>
</comment>
<dbReference type="CDD" id="cd00082">
    <property type="entry name" value="HisKA"/>
    <property type="match status" value="1"/>
</dbReference>
<dbReference type="PANTHER" id="PTHR43304:SF1">
    <property type="entry name" value="PAC DOMAIN-CONTAINING PROTEIN"/>
    <property type="match status" value="1"/>
</dbReference>
<dbReference type="InterPro" id="IPR000014">
    <property type="entry name" value="PAS"/>
</dbReference>
<keyword evidence="3" id="KW-0597">Phosphoprotein</keyword>
<feature type="coiled-coil region" evidence="6">
    <location>
        <begin position="857"/>
        <end position="893"/>
    </location>
</feature>
<dbReference type="Gene3D" id="3.30.450.40">
    <property type="match status" value="2"/>
</dbReference>
<accession>A0A202E5C4</accession>
<evidence type="ECO:0000313" key="12">
    <source>
        <dbReference type="Proteomes" id="UP000196084"/>
    </source>
</evidence>
<keyword evidence="5" id="KW-0418">Kinase</keyword>
<dbReference type="SUPFAM" id="SSF55785">
    <property type="entry name" value="PYP-like sensor domain (PAS domain)"/>
    <property type="match status" value="3"/>
</dbReference>
<feature type="domain" description="Histidine kinase" evidence="8">
    <location>
        <begin position="900"/>
        <end position="1131"/>
    </location>
</feature>
<dbReference type="SUPFAM" id="SSF47384">
    <property type="entry name" value="Homodimeric domain of signal transducing histidine kinase"/>
    <property type="match status" value="1"/>
</dbReference>
<dbReference type="Gene3D" id="1.10.287.130">
    <property type="match status" value="1"/>
</dbReference>
<organism evidence="11 12">
    <name type="scientific">Natronolimnobius baerhuensis</name>
    <dbReference type="NCBI Taxonomy" id="253108"/>
    <lineage>
        <taxon>Archaea</taxon>
        <taxon>Methanobacteriati</taxon>
        <taxon>Methanobacteriota</taxon>
        <taxon>Stenosarchaea group</taxon>
        <taxon>Halobacteria</taxon>
        <taxon>Halobacteriales</taxon>
        <taxon>Natrialbaceae</taxon>
        <taxon>Natronolimnobius</taxon>
    </lineage>
</organism>
<dbReference type="Proteomes" id="UP000196084">
    <property type="component" value="Unassembled WGS sequence"/>
</dbReference>
<keyword evidence="4" id="KW-0808">Transferase</keyword>
<evidence type="ECO:0000256" key="2">
    <source>
        <dbReference type="ARBA" id="ARBA00012438"/>
    </source>
</evidence>
<evidence type="ECO:0000259" key="9">
    <source>
        <dbReference type="PROSITE" id="PS50112"/>
    </source>
</evidence>
<dbReference type="SMART" id="SM00387">
    <property type="entry name" value="HATPase_c"/>
    <property type="match status" value="1"/>
</dbReference>
<dbReference type="PROSITE" id="PS50112">
    <property type="entry name" value="PAS"/>
    <property type="match status" value="2"/>
</dbReference>
<evidence type="ECO:0000259" key="8">
    <source>
        <dbReference type="PROSITE" id="PS50109"/>
    </source>
</evidence>
<dbReference type="InterPro" id="IPR036097">
    <property type="entry name" value="HisK_dim/P_sf"/>
</dbReference>
<dbReference type="Pfam" id="PF00512">
    <property type="entry name" value="HisKA"/>
    <property type="match status" value="1"/>
</dbReference>
<dbReference type="GO" id="GO:0000155">
    <property type="term" value="F:phosphorelay sensor kinase activity"/>
    <property type="evidence" value="ECO:0007669"/>
    <property type="project" value="InterPro"/>
</dbReference>
<feature type="region of interest" description="Disordered" evidence="7">
    <location>
        <begin position="146"/>
        <end position="167"/>
    </location>
</feature>
<feature type="domain" description="PAS" evidence="9">
    <location>
        <begin position="297"/>
        <end position="368"/>
    </location>
</feature>
<dbReference type="OrthoDB" id="106630at2157"/>
<dbReference type="InterPro" id="IPR003018">
    <property type="entry name" value="GAF"/>
</dbReference>
<comment type="catalytic activity">
    <reaction evidence="1">
        <text>ATP + protein L-histidine = ADP + protein N-phospho-L-histidine.</text>
        <dbReference type="EC" id="2.7.13.3"/>
    </reaction>
</comment>
<dbReference type="InterPro" id="IPR013656">
    <property type="entry name" value="PAS_4"/>
</dbReference>
<evidence type="ECO:0000256" key="5">
    <source>
        <dbReference type="ARBA" id="ARBA00022777"/>
    </source>
</evidence>
<dbReference type="InterPro" id="IPR003661">
    <property type="entry name" value="HisK_dim/P_dom"/>
</dbReference>
<evidence type="ECO:0000259" key="10">
    <source>
        <dbReference type="PROSITE" id="PS50113"/>
    </source>
</evidence>
<dbReference type="Pfam" id="PF02518">
    <property type="entry name" value="HATPase_c"/>
    <property type="match status" value="1"/>
</dbReference>
<evidence type="ECO:0000256" key="7">
    <source>
        <dbReference type="SAM" id="MobiDB-lite"/>
    </source>
</evidence>
<dbReference type="InterPro" id="IPR036890">
    <property type="entry name" value="HATPase_C_sf"/>
</dbReference>
<dbReference type="RefSeq" id="WP_087715036.1">
    <property type="nucleotide sequence ID" value="NZ_MWPH01000003.1"/>
</dbReference>
<dbReference type="SMART" id="SM00091">
    <property type="entry name" value="PAS"/>
    <property type="match status" value="3"/>
</dbReference>
<proteinExistence type="predicted"/>
<dbReference type="InterPro" id="IPR003594">
    <property type="entry name" value="HATPase_dom"/>
</dbReference>
<name>A0A202E5C4_9EURY</name>
<evidence type="ECO:0000256" key="6">
    <source>
        <dbReference type="SAM" id="Coils"/>
    </source>
</evidence>
<keyword evidence="12" id="KW-1185">Reference proteome</keyword>
<dbReference type="SMART" id="SM00388">
    <property type="entry name" value="HisKA"/>
    <property type="match status" value="1"/>
</dbReference>
<reference evidence="11 12" key="1">
    <citation type="submission" date="2017-02" db="EMBL/GenBank/DDBJ databases">
        <title>Natronthermophilus aegyptiacus gen. nov.,sp. nov., an aerobic, extremely halophilic alkalithermophilic archaeon isolated from the athalassohaline Wadi An Natrun, Egypt.</title>
        <authorList>
            <person name="Zhao B."/>
        </authorList>
    </citation>
    <scope>NUCLEOTIDE SEQUENCE [LARGE SCALE GENOMIC DNA]</scope>
    <source>
        <strain evidence="11 12">CGMCC 1.3597</strain>
    </source>
</reference>
<dbReference type="Pfam" id="PF13185">
    <property type="entry name" value="GAF_2"/>
    <property type="match status" value="1"/>
</dbReference>
<dbReference type="InterPro" id="IPR013655">
    <property type="entry name" value="PAS_fold_3"/>
</dbReference>
<gene>
    <name evidence="11" type="ORF">B2G88_13280</name>
</gene>
<feature type="domain" description="PAS" evidence="9">
    <location>
        <begin position="169"/>
        <end position="213"/>
    </location>
</feature>
<dbReference type="SMART" id="SM00086">
    <property type="entry name" value="PAC"/>
    <property type="match status" value="3"/>
</dbReference>
<dbReference type="Gene3D" id="2.10.70.100">
    <property type="match status" value="1"/>
</dbReference>
<feature type="domain" description="PAC" evidence="10">
    <location>
        <begin position="502"/>
        <end position="553"/>
    </location>
</feature>
<dbReference type="InterPro" id="IPR035965">
    <property type="entry name" value="PAS-like_dom_sf"/>
</dbReference>
<dbReference type="Gene3D" id="3.30.565.10">
    <property type="entry name" value="Histidine kinase-like ATPase, C-terminal domain"/>
    <property type="match status" value="1"/>
</dbReference>
<dbReference type="EMBL" id="MWPH01000003">
    <property type="protein sequence ID" value="OVE83419.1"/>
    <property type="molecule type" value="Genomic_DNA"/>
</dbReference>
<dbReference type="SMART" id="SM00065">
    <property type="entry name" value="GAF"/>
    <property type="match status" value="2"/>
</dbReference>
<dbReference type="InterPro" id="IPR004358">
    <property type="entry name" value="Sig_transdc_His_kin-like_C"/>
</dbReference>
<dbReference type="Gene3D" id="3.30.450.20">
    <property type="entry name" value="PAS domain"/>
    <property type="match status" value="3"/>
</dbReference>
<dbReference type="InterPro" id="IPR005467">
    <property type="entry name" value="His_kinase_dom"/>
</dbReference>
<dbReference type="Pfam" id="PF08447">
    <property type="entry name" value="PAS_3"/>
    <property type="match status" value="2"/>
</dbReference>
<dbReference type="SUPFAM" id="SSF55874">
    <property type="entry name" value="ATPase domain of HSP90 chaperone/DNA topoisomerase II/histidine kinase"/>
    <property type="match status" value="1"/>
</dbReference>
<dbReference type="AlphaFoldDB" id="A0A202E5C4"/>
<dbReference type="PROSITE" id="PS50109">
    <property type="entry name" value="HIS_KIN"/>
    <property type="match status" value="1"/>
</dbReference>
<dbReference type="InterPro" id="IPR029016">
    <property type="entry name" value="GAF-like_dom_sf"/>
</dbReference>
<dbReference type="CDD" id="cd00130">
    <property type="entry name" value="PAS"/>
    <property type="match status" value="3"/>
</dbReference>
<evidence type="ECO:0000256" key="4">
    <source>
        <dbReference type="ARBA" id="ARBA00022679"/>
    </source>
</evidence>
<sequence length="1132" mass="125867">MSSTLTQPLSELALSVGAVATQSATTAGILAAYHDHLECDVVAIYTRTAASNGAVNYRRRAAVPASAPDHDAFQAVIARLPTNREDDERFRATLPLVDTVEDTQYYILELPGVGVLVLLAPERLSAGAIAALEPLNERVAGLVARSSDSVTASEDDGVGQPGRRHEPESYDQLRWIIDLFPQPVFVKDETGQYLVANEALAEMFGTTVEDIEGSTDDEVLASRTEVTRVQEHDMSVIEANKPIEITGERVTDAAGKRRVFDTTKVPYDTLDDGRRAVLGVANDVTERREREIELERNRDFLEKVQESASIGAWEVDHNAETLRWEDEVARITGYPLAYEPSITDTISLYHPEDRPTIEAAFETLMANGTPFDLELRIITTDDDVRWVRTRADPRYDDEESFIGARGIVQDIHERKARELELEQLKNRFERFAGAVRYGFTLIRPDYSEMLYQNPAAADVYGVSEDALRDDPLVWLESVHPDDRDRVEHWFETQEPATLDGTQKLEFRLDHPDRGRRWLLIRSHAVMDNGNVAHLASVTTDITERRRLEDELRASEDSLRRLVKIASDTDRSVGEKRSRLLALGCDYLDLPYGFLNRLEGDEWTLVDAEGTHPSLRVGGPAPAGRPCRRQPHGQESVVAIEDIRRDEGSVTSAEQRPFDCYLGSTVIVDGERYGTLCFADESPRTREFGPSERAFVELLVQWLGYELTGQKFERRLRELNETARELMATETPAEIAAVATESADDVLEIPETAIWAYDDRREALVPQAVAADEQMGINELPTFERTDRNGAGDESRGETLVWNAFNSGKRFVCDDSDTVLRTATDEPEIRSQLLLPLGTHGLLVAGSSDRSAFSETDRNLLEVLAATVEAALDRAEHEQLLRSARADLERSNQKLEEFAYAASHDMKEPLRSTANYLTLFEELYEPGETLDEAGCNLLEQAVAGTTRLRSMIDGLLEYSRVEAIAEWTDSVALETVVDRAILNLSVRVNETDGTVTRDSLPTVQGDSRLLVQLFQNLLDNGLKYSDADQPQVHVALVDEVAQSPDTVASETGTNVATDCYHLRVEDNGTGMDASAVARAFDVFERHGRRDDDGTGMGLPLCQRIVEHHGGAITIESEPGSGTAVNLWLPAAES</sequence>
<keyword evidence="6" id="KW-0175">Coiled coil</keyword>
<dbReference type="Pfam" id="PF08448">
    <property type="entry name" value="PAS_4"/>
    <property type="match status" value="1"/>
</dbReference>
<evidence type="ECO:0000256" key="3">
    <source>
        <dbReference type="ARBA" id="ARBA00022553"/>
    </source>
</evidence>